<organism evidence="1 2">
    <name type="scientific">Pyronema omphalodes (strain CBS 100304)</name>
    <name type="common">Pyronema confluens</name>
    <dbReference type="NCBI Taxonomy" id="1076935"/>
    <lineage>
        <taxon>Eukaryota</taxon>
        <taxon>Fungi</taxon>
        <taxon>Dikarya</taxon>
        <taxon>Ascomycota</taxon>
        <taxon>Pezizomycotina</taxon>
        <taxon>Pezizomycetes</taxon>
        <taxon>Pezizales</taxon>
        <taxon>Pyronemataceae</taxon>
        <taxon>Pyronema</taxon>
    </lineage>
</organism>
<keyword evidence="2" id="KW-1185">Reference proteome</keyword>
<dbReference type="Proteomes" id="UP000018144">
    <property type="component" value="Unassembled WGS sequence"/>
</dbReference>
<dbReference type="EMBL" id="HF936162">
    <property type="protein sequence ID" value="CCX33677.1"/>
    <property type="molecule type" value="Genomic_DNA"/>
</dbReference>
<protein>
    <submittedName>
        <fullName evidence="1">Uncharacterized protein</fullName>
    </submittedName>
</protein>
<gene>
    <name evidence="1" type="ORF">PCON_01615</name>
</gene>
<proteinExistence type="predicted"/>
<evidence type="ECO:0000313" key="2">
    <source>
        <dbReference type="Proteomes" id="UP000018144"/>
    </source>
</evidence>
<dbReference type="AlphaFoldDB" id="U4LUG3"/>
<sequence>MEKPLERDVSFPEVRPRKIFMAEFSTEMPVELRGMEDMEPVMRIPSRLIDMEADTEWWPSIVMPPEKMSPVWSTRKMRELNSIRWLKGASSRPVVEV</sequence>
<evidence type="ECO:0000313" key="1">
    <source>
        <dbReference type="EMBL" id="CCX33677.1"/>
    </source>
</evidence>
<name>U4LUG3_PYROM</name>
<accession>U4LUG3</accession>
<reference evidence="1 2" key="1">
    <citation type="journal article" date="2013" name="PLoS Genet.">
        <title>The genome and development-dependent transcriptomes of Pyronema confluens: a window into fungal evolution.</title>
        <authorList>
            <person name="Traeger S."/>
            <person name="Altegoer F."/>
            <person name="Freitag M."/>
            <person name="Gabaldon T."/>
            <person name="Kempken F."/>
            <person name="Kumar A."/>
            <person name="Marcet-Houben M."/>
            <person name="Poggeler S."/>
            <person name="Stajich J.E."/>
            <person name="Nowrousian M."/>
        </authorList>
    </citation>
    <scope>NUCLEOTIDE SEQUENCE [LARGE SCALE GENOMIC DNA]</scope>
    <source>
        <strain evidence="2">CBS 100304</strain>
        <tissue evidence="1">Vegetative mycelium</tissue>
    </source>
</reference>